<gene>
    <name evidence="2" type="ORF">G8759_10420</name>
</gene>
<keyword evidence="2" id="KW-0808">Transferase</keyword>
<evidence type="ECO:0000313" key="2">
    <source>
        <dbReference type="EMBL" id="QIP13009.1"/>
    </source>
</evidence>
<dbReference type="Gene3D" id="3.90.550.10">
    <property type="entry name" value="Spore Coat Polysaccharide Biosynthesis Protein SpsA, Chain A"/>
    <property type="match status" value="1"/>
</dbReference>
<dbReference type="PANTHER" id="PTHR22916">
    <property type="entry name" value="GLYCOSYLTRANSFERASE"/>
    <property type="match status" value="1"/>
</dbReference>
<reference evidence="2 3" key="1">
    <citation type="submission" date="2020-03" db="EMBL/GenBank/DDBJ databases">
        <authorList>
            <person name="Kim M.K."/>
        </authorList>
    </citation>
    <scope>NUCLEOTIDE SEQUENCE [LARGE SCALE GENOMIC DNA]</scope>
    <source>
        <strain evidence="2 3">BT328</strain>
    </source>
</reference>
<accession>A0A6G9AL00</accession>
<feature type="domain" description="Glycosyltransferase 2-like" evidence="1">
    <location>
        <begin position="10"/>
        <end position="158"/>
    </location>
</feature>
<dbReference type="KEGG" id="spib:G8759_10420"/>
<dbReference type="SUPFAM" id="SSF53448">
    <property type="entry name" value="Nucleotide-diphospho-sugar transferases"/>
    <property type="match status" value="1"/>
</dbReference>
<evidence type="ECO:0000313" key="3">
    <source>
        <dbReference type="Proteomes" id="UP000501802"/>
    </source>
</evidence>
<dbReference type="Proteomes" id="UP000501802">
    <property type="component" value="Chromosome"/>
</dbReference>
<dbReference type="PANTHER" id="PTHR22916:SF3">
    <property type="entry name" value="UDP-GLCNAC:BETAGAL BETA-1,3-N-ACETYLGLUCOSAMINYLTRANSFERASE-LIKE PROTEIN 1"/>
    <property type="match status" value="1"/>
</dbReference>
<dbReference type="InterPro" id="IPR029044">
    <property type="entry name" value="Nucleotide-diphossugar_trans"/>
</dbReference>
<dbReference type="RefSeq" id="WP_167207672.1">
    <property type="nucleotide sequence ID" value="NZ_CP050063.1"/>
</dbReference>
<dbReference type="AlphaFoldDB" id="A0A6G9AL00"/>
<evidence type="ECO:0000259" key="1">
    <source>
        <dbReference type="Pfam" id="PF00535"/>
    </source>
</evidence>
<dbReference type="CDD" id="cd04196">
    <property type="entry name" value="GT_2_like_d"/>
    <property type="match status" value="1"/>
</dbReference>
<keyword evidence="3" id="KW-1185">Reference proteome</keyword>
<dbReference type="InterPro" id="IPR001173">
    <property type="entry name" value="Glyco_trans_2-like"/>
</dbReference>
<dbReference type="EMBL" id="CP050063">
    <property type="protein sequence ID" value="QIP13009.1"/>
    <property type="molecule type" value="Genomic_DNA"/>
</dbReference>
<protein>
    <submittedName>
        <fullName evidence="2">Glycosyltransferase family 2 protein</fullName>
    </submittedName>
</protein>
<proteinExistence type="predicted"/>
<name>A0A6G9AL00_9BACT</name>
<organism evidence="2 3">
    <name type="scientific">Spirosoma aureum</name>
    <dbReference type="NCBI Taxonomy" id="2692134"/>
    <lineage>
        <taxon>Bacteria</taxon>
        <taxon>Pseudomonadati</taxon>
        <taxon>Bacteroidota</taxon>
        <taxon>Cytophagia</taxon>
        <taxon>Cytophagales</taxon>
        <taxon>Cytophagaceae</taxon>
        <taxon>Spirosoma</taxon>
    </lineage>
</organism>
<sequence length="340" mass="39257">MKTPVRPTISIALCTYNGESYLPAQWQSLLDQQQLPDEVVVCDDRSTDGTVSLLERLAAEAPFPVRILVNKVQLGSNKNFERVLSECTGELIFICDQDDYWFPNKLSVMTEYMSNHPEDQLAFCDAWVTDEHLQGRQNRFWTWIRFDKVAQKRWKNGEMMEVMLDGNRVMGCATVIRKAFLSKVLPIPDDVPGYIYDGWIGLVAAAYNKIQYIDQPLQLYRTHVQQQVGVRQEEPPERVRLRDRFARHRAQKLAPLRDKQAKLATISRLLAQRVTTNAPGLPQLHRRLSHFTMRSCLPHDRLRRLKPVLNSLQQGNYKRYADAAANWYAPYLAALGDVLE</sequence>
<dbReference type="Pfam" id="PF00535">
    <property type="entry name" value="Glycos_transf_2"/>
    <property type="match status" value="1"/>
</dbReference>
<dbReference type="GO" id="GO:0016758">
    <property type="term" value="F:hexosyltransferase activity"/>
    <property type="evidence" value="ECO:0007669"/>
    <property type="project" value="UniProtKB-ARBA"/>
</dbReference>